<name>A0A5K1JY20_9APHY</name>
<evidence type="ECO:0000256" key="4">
    <source>
        <dbReference type="SAM" id="MobiDB-lite"/>
    </source>
</evidence>
<gene>
    <name evidence="6" type="primary">Q4PCH2</name>
</gene>
<evidence type="ECO:0000313" key="6">
    <source>
        <dbReference type="EMBL" id="VWO96707.1"/>
    </source>
</evidence>
<feature type="compositionally biased region" description="Low complexity" evidence="4">
    <location>
        <begin position="359"/>
        <end position="382"/>
    </location>
</feature>
<dbReference type="GO" id="GO:0090575">
    <property type="term" value="C:RNA polymerase II transcription regulator complex"/>
    <property type="evidence" value="ECO:0007669"/>
    <property type="project" value="TreeGrafter"/>
</dbReference>
<dbReference type="InterPro" id="IPR004827">
    <property type="entry name" value="bZIP"/>
</dbReference>
<evidence type="ECO:0000256" key="2">
    <source>
        <dbReference type="ARBA" id="ARBA00023242"/>
    </source>
</evidence>
<dbReference type="SUPFAM" id="SSF57959">
    <property type="entry name" value="Leucine zipper domain"/>
    <property type="match status" value="1"/>
</dbReference>
<dbReference type="PANTHER" id="PTHR40621">
    <property type="entry name" value="TRANSCRIPTION FACTOR KAPC-RELATED"/>
    <property type="match status" value="1"/>
</dbReference>
<feature type="compositionally biased region" description="Polar residues" evidence="4">
    <location>
        <begin position="124"/>
        <end position="135"/>
    </location>
</feature>
<reference evidence="6" key="1">
    <citation type="submission" date="2019-10" db="EMBL/GenBank/DDBJ databases">
        <authorList>
            <person name="Nor Muhammad N."/>
        </authorList>
    </citation>
    <scope>NUCLEOTIDE SEQUENCE</scope>
</reference>
<evidence type="ECO:0000256" key="3">
    <source>
        <dbReference type="SAM" id="Coils"/>
    </source>
</evidence>
<dbReference type="GO" id="GO:0001228">
    <property type="term" value="F:DNA-binding transcription activator activity, RNA polymerase II-specific"/>
    <property type="evidence" value="ECO:0007669"/>
    <property type="project" value="TreeGrafter"/>
</dbReference>
<keyword evidence="3" id="KW-0175">Coiled coil</keyword>
<feature type="coiled-coil region" evidence="3">
    <location>
        <begin position="45"/>
        <end position="100"/>
    </location>
</feature>
<comment type="subcellular location">
    <subcellularLocation>
        <location evidence="1">Nucleus</location>
    </subcellularLocation>
</comment>
<dbReference type="EMBL" id="LR725854">
    <property type="protein sequence ID" value="VWO96707.1"/>
    <property type="molecule type" value="Genomic_DNA"/>
</dbReference>
<dbReference type="InterPro" id="IPR050936">
    <property type="entry name" value="AP-1-like"/>
</dbReference>
<feature type="region of interest" description="Disordered" evidence="4">
    <location>
        <begin position="1"/>
        <end position="33"/>
    </location>
</feature>
<organism evidence="6">
    <name type="scientific">Ganoderma boninense</name>
    <dbReference type="NCBI Taxonomy" id="34458"/>
    <lineage>
        <taxon>Eukaryota</taxon>
        <taxon>Fungi</taxon>
        <taxon>Dikarya</taxon>
        <taxon>Basidiomycota</taxon>
        <taxon>Agaricomycotina</taxon>
        <taxon>Agaricomycetes</taxon>
        <taxon>Polyporales</taxon>
        <taxon>Polyporaceae</taxon>
        <taxon>Ganoderma</taxon>
    </lineage>
</organism>
<dbReference type="PROSITE" id="PS00036">
    <property type="entry name" value="BZIP_BASIC"/>
    <property type="match status" value="1"/>
</dbReference>
<evidence type="ECO:0000256" key="1">
    <source>
        <dbReference type="ARBA" id="ARBA00004123"/>
    </source>
</evidence>
<feature type="region of interest" description="Disordered" evidence="4">
    <location>
        <begin position="321"/>
        <end position="391"/>
    </location>
</feature>
<feature type="compositionally biased region" description="Basic and acidic residues" evidence="4">
    <location>
        <begin position="188"/>
        <end position="198"/>
    </location>
</feature>
<feature type="compositionally biased region" description="Polar residues" evidence="4">
    <location>
        <begin position="229"/>
        <end position="244"/>
    </location>
</feature>
<dbReference type="AlphaFoldDB" id="A0A5K1JY20"/>
<dbReference type="PANTHER" id="PTHR40621:SF6">
    <property type="entry name" value="AP-1-LIKE TRANSCRIPTION FACTOR YAP1-RELATED"/>
    <property type="match status" value="1"/>
</dbReference>
<evidence type="ECO:0000259" key="5">
    <source>
        <dbReference type="PROSITE" id="PS00036"/>
    </source>
</evidence>
<dbReference type="InterPro" id="IPR046347">
    <property type="entry name" value="bZIP_sf"/>
</dbReference>
<proteinExistence type="predicted"/>
<sequence length="451" mass="48420">MPPSPDPKAGSDDSSAPTRVSDAALRKKKNADAQAAFRARRANYIATLEETVTNLESVVLQLQESCRHTESQLQEVRQENARLKTELDHKESLLRMYEQQKKVDREPQDDYPLTSYAPARTPPVTMSASMSSGPVNSYADESMRYPSNSHPSGSMNGASYHNPNGQDYPQRSPALGYVSIAGNGSEPRSIHPDARMQRYDPYSPYPIETSRDGGWVAHPGTAVSDPGSMDNSSATHSPTFVESPTLTASDIPISVSLCRSLSPAASTPSSASSTSIAPAQYAFTFPEGTSLADRPEFYRRPHAPELTLHGGTADVTSILRMSGRANPPSSSAGDRPVQAPSPYSRTDNGSHERESDGESSSYTYSSRSRTRTSTVSRTSRSPSPGPPPICGTLAVIKAQAFGALRRTRGRSKKTSEGAAKAAVEALAARGIGVTNPAKRPRLHDSDGDLRI</sequence>
<feature type="domain" description="BZIP" evidence="5">
    <location>
        <begin position="26"/>
        <end position="40"/>
    </location>
</feature>
<feature type="region of interest" description="Disordered" evidence="4">
    <location>
        <begin position="101"/>
        <end position="244"/>
    </location>
</feature>
<protein>
    <submittedName>
        <fullName evidence="6">B-ZIP transcription factor</fullName>
    </submittedName>
</protein>
<feature type="compositionally biased region" description="Polar residues" evidence="4">
    <location>
        <begin position="145"/>
        <end position="169"/>
    </location>
</feature>
<dbReference type="GO" id="GO:0000976">
    <property type="term" value="F:transcription cis-regulatory region binding"/>
    <property type="evidence" value="ECO:0007669"/>
    <property type="project" value="InterPro"/>
</dbReference>
<accession>A0A5K1JY20</accession>
<dbReference type="Gene3D" id="1.20.5.170">
    <property type="match status" value="1"/>
</dbReference>
<keyword evidence="2" id="KW-0539">Nucleus</keyword>